<name>A0A2U1P766_ARTAN</name>
<gene>
    <name evidence="1" type="ORF">CTI12_AA097450</name>
</gene>
<accession>A0A2U1P766</accession>
<keyword evidence="2" id="KW-1185">Reference proteome</keyword>
<proteinExistence type="predicted"/>
<dbReference type="EMBL" id="PKPP01001571">
    <property type="protein sequence ID" value="PWA81595.1"/>
    <property type="molecule type" value="Genomic_DNA"/>
</dbReference>
<dbReference type="AlphaFoldDB" id="A0A2U1P766"/>
<evidence type="ECO:0000313" key="2">
    <source>
        <dbReference type="Proteomes" id="UP000245207"/>
    </source>
</evidence>
<reference evidence="1 2" key="1">
    <citation type="journal article" date="2018" name="Mol. Plant">
        <title>The genome of Artemisia annua provides insight into the evolution of Asteraceae family and artemisinin biosynthesis.</title>
        <authorList>
            <person name="Shen Q."/>
            <person name="Zhang L."/>
            <person name="Liao Z."/>
            <person name="Wang S."/>
            <person name="Yan T."/>
            <person name="Shi P."/>
            <person name="Liu M."/>
            <person name="Fu X."/>
            <person name="Pan Q."/>
            <person name="Wang Y."/>
            <person name="Lv Z."/>
            <person name="Lu X."/>
            <person name="Zhang F."/>
            <person name="Jiang W."/>
            <person name="Ma Y."/>
            <person name="Chen M."/>
            <person name="Hao X."/>
            <person name="Li L."/>
            <person name="Tang Y."/>
            <person name="Lv G."/>
            <person name="Zhou Y."/>
            <person name="Sun X."/>
            <person name="Brodelius P.E."/>
            <person name="Rose J.K.C."/>
            <person name="Tang K."/>
        </authorList>
    </citation>
    <scope>NUCLEOTIDE SEQUENCE [LARGE SCALE GENOMIC DNA]</scope>
    <source>
        <strain evidence="2">cv. Huhao1</strain>
        <tissue evidence="1">Leaf</tissue>
    </source>
</reference>
<dbReference type="Proteomes" id="UP000245207">
    <property type="component" value="Unassembled WGS sequence"/>
</dbReference>
<organism evidence="1 2">
    <name type="scientific">Artemisia annua</name>
    <name type="common">Sweet wormwood</name>
    <dbReference type="NCBI Taxonomy" id="35608"/>
    <lineage>
        <taxon>Eukaryota</taxon>
        <taxon>Viridiplantae</taxon>
        <taxon>Streptophyta</taxon>
        <taxon>Embryophyta</taxon>
        <taxon>Tracheophyta</taxon>
        <taxon>Spermatophyta</taxon>
        <taxon>Magnoliopsida</taxon>
        <taxon>eudicotyledons</taxon>
        <taxon>Gunneridae</taxon>
        <taxon>Pentapetalae</taxon>
        <taxon>asterids</taxon>
        <taxon>campanulids</taxon>
        <taxon>Asterales</taxon>
        <taxon>Asteraceae</taxon>
        <taxon>Asteroideae</taxon>
        <taxon>Anthemideae</taxon>
        <taxon>Artemisiinae</taxon>
        <taxon>Artemisia</taxon>
    </lineage>
</organism>
<sequence>MISGRIIANGRFGILSEIGWTSTRWWISVSRGLGGSRGLGSVDMVTRGAWVRVRKRVGDRDRSSLLDRFGYGLVDRFADRMWDMAGFTVWWRWSRIGRVIW</sequence>
<comment type="caution">
    <text evidence="1">The sequence shown here is derived from an EMBL/GenBank/DDBJ whole genome shotgun (WGS) entry which is preliminary data.</text>
</comment>
<evidence type="ECO:0000313" key="1">
    <source>
        <dbReference type="EMBL" id="PWA81595.1"/>
    </source>
</evidence>
<protein>
    <submittedName>
        <fullName evidence="1">Uncharacterized protein</fullName>
    </submittedName>
</protein>